<name>A0A165R7D7_9AGAM</name>
<proteinExistence type="predicted"/>
<keyword evidence="2" id="KW-1133">Transmembrane helix</keyword>
<keyword evidence="2" id="KW-0472">Membrane</keyword>
<feature type="region of interest" description="Disordered" evidence="1">
    <location>
        <begin position="106"/>
        <end position="126"/>
    </location>
</feature>
<feature type="transmembrane region" description="Helical" evidence="2">
    <location>
        <begin position="6"/>
        <end position="25"/>
    </location>
</feature>
<dbReference type="InParanoid" id="A0A165R7D7"/>
<evidence type="ECO:0000313" key="4">
    <source>
        <dbReference type="Proteomes" id="UP000076761"/>
    </source>
</evidence>
<accession>A0A165R7D7</accession>
<evidence type="ECO:0000256" key="2">
    <source>
        <dbReference type="SAM" id="Phobius"/>
    </source>
</evidence>
<sequence>MFCSKAVELIVGINSFIFLPLFIVFRSGPDPACGIYKSTECRTTGKSPLLDLITTRCLPGEETRCSTLSFSSYVMCFTGLAHLSLGLKILRSPEETSIPFRAAKGQCIHDPGKKGNRAQSDDLYGA</sequence>
<keyword evidence="2" id="KW-0812">Transmembrane</keyword>
<dbReference type="Proteomes" id="UP000076761">
    <property type="component" value="Unassembled WGS sequence"/>
</dbReference>
<organism evidence="3 4">
    <name type="scientific">Neolentinus lepideus HHB14362 ss-1</name>
    <dbReference type="NCBI Taxonomy" id="1314782"/>
    <lineage>
        <taxon>Eukaryota</taxon>
        <taxon>Fungi</taxon>
        <taxon>Dikarya</taxon>
        <taxon>Basidiomycota</taxon>
        <taxon>Agaricomycotina</taxon>
        <taxon>Agaricomycetes</taxon>
        <taxon>Gloeophyllales</taxon>
        <taxon>Gloeophyllaceae</taxon>
        <taxon>Neolentinus</taxon>
    </lineage>
</organism>
<evidence type="ECO:0000313" key="3">
    <source>
        <dbReference type="EMBL" id="KZT23406.1"/>
    </source>
</evidence>
<reference evidence="3 4" key="1">
    <citation type="journal article" date="2016" name="Mol. Biol. Evol.">
        <title>Comparative Genomics of Early-Diverging Mushroom-Forming Fungi Provides Insights into the Origins of Lignocellulose Decay Capabilities.</title>
        <authorList>
            <person name="Nagy L.G."/>
            <person name="Riley R."/>
            <person name="Tritt A."/>
            <person name="Adam C."/>
            <person name="Daum C."/>
            <person name="Floudas D."/>
            <person name="Sun H."/>
            <person name="Yadav J.S."/>
            <person name="Pangilinan J."/>
            <person name="Larsson K.H."/>
            <person name="Matsuura K."/>
            <person name="Barry K."/>
            <person name="Labutti K."/>
            <person name="Kuo R."/>
            <person name="Ohm R.A."/>
            <person name="Bhattacharya S.S."/>
            <person name="Shirouzu T."/>
            <person name="Yoshinaga Y."/>
            <person name="Martin F.M."/>
            <person name="Grigoriev I.V."/>
            <person name="Hibbett D.S."/>
        </authorList>
    </citation>
    <scope>NUCLEOTIDE SEQUENCE [LARGE SCALE GENOMIC DNA]</scope>
    <source>
        <strain evidence="3 4">HHB14362 ss-1</strain>
    </source>
</reference>
<gene>
    <name evidence="3" type="ORF">NEOLEDRAFT_1136455</name>
</gene>
<dbReference type="EMBL" id="KV425585">
    <property type="protein sequence ID" value="KZT23406.1"/>
    <property type="molecule type" value="Genomic_DNA"/>
</dbReference>
<keyword evidence="4" id="KW-1185">Reference proteome</keyword>
<evidence type="ECO:0000256" key="1">
    <source>
        <dbReference type="SAM" id="MobiDB-lite"/>
    </source>
</evidence>
<protein>
    <submittedName>
        <fullName evidence="3">Uncharacterized protein</fullName>
    </submittedName>
</protein>
<dbReference type="AlphaFoldDB" id="A0A165R7D7"/>